<evidence type="ECO:0000313" key="6">
    <source>
        <dbReference type="RefSeq" id="XP_023931101.1"/>
    </source>
</evidence>
<evidence type="ECO:0000256" key="1">
    <source>
        <dbReference type="ARBA" id="ARBA00022676"/>
    </source>
</evidence>
<keyword evidence="3" id="KW-0735">Signal-anchor</keyword>
<feature type="transmembrane region" description="Helical" evidence="3">
    <location>
        <begin position="12"/>
        <end position="31"/>
    </location>
</feature>
<dbReference type="CDD" id="cd11301">
    <property type="entry name" value="Fut1_Fut2_like"/>
    <property type="match status" value="1"/>
</dbReference>
<dbReference type="Proteomes" id="UP000085678">
    <property type="component" value="Unplaced"/>
</dbReference>
<dbReference type="GO" id="GO:0005975">
    <property type="term" value="P:carbohydrate metabolic process"/>
    <property type="evidence" value="ECO:0007669"/>
    <property type="project" value="InterPro"/>
</dbReference>
<dbReference type="GO" id="GO:0032580">
    <property type="term" value="C:Golgi cisterna membrane"/>
    <property type="evidence" value="ECO:0007669"/>
    <property type="project" value="UniProtKB-SubCell"/>
</dbReference>
<protein>
    <recommendedName>
        <fullName evidence="3">L-Fucosyltransferase</fullName>
        <ecNumber evidence="3">2.4.1.-</ecNumber>
    </recommendedName>
</protein>
<dbReference type="GO" id="GO:0008107">
    <property type="term" value="F:galactoside 2-alpha-L-fucosyltransferase activity"/>
    <property type="evidence" value="ECO:0007669"/>
    <property type="project" value="InterPro"/>
</dbReference>
<dbReference type="RefSeq" id="XP_013382346.2">
    <property type="nucleotide sequence ID" value="XM_013526892.2"/>
</dbReference>
<keyword evidence="3" id="KW-0333">Golgi apparatus</keyword>
<reference evidence="5 6" key="1">
    <citation type="submission" date="2025-04" db="UniProtKB">
        <authorList>
            <consortium name="RefSeq"/>
        </authorList>
    </citation>
    <scope>IDENTIFICATION</scope>
    <source>
        <tissue evidence="5 6">Gonads</tissue>
    </source>
</reference>
<comment type="subcellular location">
    <subcellularLocation>
        <location evidence="3">Golgi apparatus</location>
        <location evidence="3">Golgi stack membrane</location>
        <topology evidence="3">Single-pass type II membrane protein</topology>
    </subcellularLocation>
</comment>
<dbReference type="RefSeq" id="XP_023931101.1">
    <property type="nucleotide sequence ID" value="XM_024075333.1"/>
</dbReference>
<dbReference type="PANTHER" id="PTHR11927">
    <property type="entry name" value="GALACTOSIDE 2-L-FUCOSYLTRANSFERASE"/>
    <property type="match status" value="1"/>
</dbReference>
<dbReference type="PANTHER" id="PTHR11927:SF9">
    <property type="entry name" value="L-FUCOSYLTRANSFERASE"/>
    <property type="match status" value="1"/>
</dbReference>
<comment type="similarity">
    <text evidence="3">Belongs to the glycosyltransferase 11 family.</text>
</comment>
<keyword evidence="4" id="KW-1185">Reference proteome</keyword>
<keyword evidence="3" id="KW-0812">Transmembrane</keyword>
<dbReference type="UniPathway" id="UPA00378"/>
<organism evidence="4 5">
    <name type="scientific">Lingula anatina</name>
    <name type="common">Brachiopod</name>
    <name type="synonym">Lingula unguis</name>
    <dbReference type="NCBI Taxonomy" id="7574"/>
    <lineage>
        <taxon>Eukaryota</taxon>
        <taxon>Metazoa</taxon>
        <taxon>Spiralia</taxon>
        <taxon>Lophotrochozoa</taxon>
        <taxon>Brachiopoda</taxon>
        <taxon>Linguliformea</taxon>
        <taxon>Lingulata</taxon>
        <taxon>Lingulida</taxon>
        <taxon>Linguloidea</taxon>
        <taxon>Lingulidae</taxon>
        <taxon>Lingula</taxon>
    </lineage>
</organism>
<dbReference type="KEGG" id="lak:106153096"/>
<dbReference type="Pfam" id="PF01531">
    <property type="entry name" value="Glyco_transf_11"/>
    <property type="match status" value="1"/>
</dbReference>
<evidence type="ECO:0000256" key="2">
    <source>
        <dbReference type="ARBA" id="ARBA00022679"/>
    </source>
</evidence>
<evidence type="ECO:0000256" key="3">
    <source>
        <dbReference type="RuleBase" id="RU363129"/>
    </source>
</evidence>
<accession>A0A1S3HA51</accession>
<keyword evidence="2 3" id="KW-0808">Transferase</keyword>
<dbReference type="STRING" id="7574.A0A1S3HA51"/>
<sequence length="406" mass="47071">MVNSIQIKRFNATLVVIFLGVVYLISKLWLFEEKHHNELESSREAKAFQRVASKLEADARDQFKAIVNKVFFESRYGDGSDLYDLYKIGGLHTQMRGMEMIENGNIRIFRDLSDALKDVENVTLSKIPNPDGKYNMTILTFAKADLGTLIFLYASLYGIAKANNHVPLIYIGNPIRTDFKRLKTNVTSVWQPGFKYKKVTEAPDCCRYYEGMTDLQNAHLELVGHFKSWRYFEHVESDIREQLLNGNIDRTIAERFIKKNRLKHSVPKEAPTIGIHVKRTLRPEISVKYGDRLAPKDYILRAISYFQRKFPSSLFIVTSDDMSWCRKNLILKNVVFLDKVRKAESMDLALLVYCNHTILTTGPLGWWGAWMNRGQAVYYKDWPLHGSVLHKQVEVGDYYLPHWIGM</sequence>
<evidence type="ECO:0000313" key="4">
    <source>
        <dbReference type="Proteomes" id="UP000085678"/>
    </source>
</evidence>
<comment type="pathway">
    <text evidence="3">Protein modification; protein glycosylation.</text>
</comment>
<proteinExistence type="inferred from homology"/>
<name>A0A1S3HA51_LINAN</name>
<keyword evidence="3" id="KW-0472">Membrane</keyword>
<dbReference type="AlphaFoldDB" id="A0A1S3HA51"/>
<keyword evidence="1 3" id="KW-0328">Glycosyltransferase</keyword>
<keyword evidence="3" id="KW-1133">Transmembrane helix</keyword>
<dbReference type="OrthoDB" id="3226at2759"/>
<dbReference type="EC" id="2.4.1.-" evidence="3"/>
<evidence type="ECO:0000313" key="5">
    <source>
        <dbReference type="RefSeq" id="XP_013382346.2"/>
    </source>
</evidence>
<dbReference type="GeneID" id="106153096"/>
<keyword evidence="3" id="KW-0325">Glycoprotein</keyword>
<gene>
    <name evidence="5 6" type="primary">LOC106153096</name>
</gene>
<dbReference type="InterPro" id="IPR002516">
    <property type="entry name" value="Glyco_trans_11"/>
</dbReference>